<evidence type="ECO:0000256" key="1">
    <source>
        <dbReference type="ARBA" id="ARBA00023122"/>
    </source>
</evidence>
<keyword evidence="1 2" id="KW-0129">CBS domain</keyword>
<dbReference type="SMART" id="SM00116">
    <property type="entry name" value="CBS"/>
    <property type="match status" value="2"/>
</dbReference>
<dbReference type="AlphaFoldDB" id="A0A2W5P8W5"/>
<sequence length="143" mass="15209">MTIAAILGHKGAEVFSVTSDVSLREAIAILAERRIGAIPVIDGGEVRGIFSERDAIRLLAAQEAAAVLDALVGSVMTEPPLTVSPGDSVLAALSLMTHRRVRHLPVVEDGRVVGIVSIGDLVKYRIDRIEAEAAAMRDYIQQA</sequence>
<evidence type="ECO:0000313" key="5">
    <source>
        <dbReference type="Proteomes" id="UP000249229"/>
    </source>
</evidence>
<reference evidence="4 5" key="1">
    <citation type="submission" date="2017-08" db="EMBL/GenBank/DDBJ databases">
        <title>Infants hospitalized years apart are colonized by the same room-sourced microbial strains.</title>
        <authorList>
            <person name="Brooks B."/>
            <person name="Olm M.R."/>
            <person name="Firek B.A."/>
            <person name="Baker R."/>
            <person name="Thomas B.C."/>
            <person name="Morowitz M.J."/>
            <person name="Banfield J.F."/>
        </authorList>
    </citation>
    <scope>NUCLEOTIDE SEQUENCE [LARGE SCALE GENOMIC DNA]</scope>
    <source>
        <strain evidence="4">S2_005_001_R1_22</strain>
    </source>
</reference>
<organism evidence="4 5">
    <name type="scientific">Sphingomonas taxi</name>
    <dbReference type="NCBI Taxonomy" id="1549858"/>
    <lineage>
        <taxon>Bacteria</taxon>
        <taxon>Pseudomonadati</taxon>
        <taxon>Pseudomonadota</taxon>
        <taxon>Alphaproteobacteria</taxon>
        <taxon>Sphingomonadales</taxon>
        <taxon>Sphingomonadaceae</taxon>
        <taxon>Sphingomonas</taxon>
    </lineage>
</organism>
<dbReference type="PANTHER" id="PTHR43080">
    <property type="entry name" value="CBS DOMAIN-CONTAINING PROTEIN CBSX3, MITOCHONDRIAL"/>
    <property type="match status" value="1"/>
</dbReference>
<evidence type="ECO:0000259" key="3">
    <source>
        <dbReference type="PROSITE" id="PS51371"/>
    </source>
</evidence>
<dbReference type="PROSITE" id="PS51371">
    <property type="entry name" value="CBS"/>
    <property type="match status" value="2"/>
</dbReference>
<accession>A0A2W5P8W5</accession>
<feature type="domain" description="CBS" evidence="3">
    <location>
        <begin position="8"/>
        <end position="67"/>
    </location>
</feature>
<dbReference type="PANTHER" id="PTHR43080:SF2">
    <property type="entry name" value="CBS DOMAIN-CONTAINING PROTEIN"/>
    <property type="match status" value="1"/>
</dbReference>
<dbReference type="CDD" id="cd04623">
    <property type="entry name" value="CBS_pair_bac_euk"/>
    <property type="match status" value="1"/>
</dbReference>
<dbReference type="InterPro" id="IPR000644">
    <property type="entry name" value="CBS_dom"/>
</dbReference>
<dbReference type="EMBL" id="QFQI01000002">
    <property type="protein sequence ID" value="PZQ62086.1"/>
    <property type="molecule type" value="Genomic_DNA"/>
</dbReference>
<gene>
    <name evidence="4" type="ORF">DI544_05730</name>
</gene>
<evidence type="ECO:0000313" key="4">
    <source>
        <dbReference type="EMBL" id="PZQ62086.1"/>
    </source>
</evidence>
<proteinExistence type="predicted"/>
<dbReference type="Proteomes" id="UP000249229">
    <property type="component" value="Unassembled WGS sequence"/>
</dbReference>
<dbReference type="InterPro" id="IPR046342">
    <property type="entry name" value="CBS_dom_sf"/>
</dbReference>
<dbReference type="InterPro" id="IPR051257">
    <property type="entry name" value="Diverse_CBS-Domain"/>
</dbReference>
<dbReference type="InterPro" id="IPR044725">
    <property type="entry name" value="CBSX3_CBS_dom"/>
</dbReference>
<comment type="caution">
    <text evidence="4">The sequence shown here is derived from an EMBL/GenBank/DDBJ whole genome shotgun (WGS) entry which is preliminary data.</text>
</comment>
<feature type="domain" description="CBS" evidence="3">
    <location>
        <begin position="76"/>
        <end position="132"/>
    </location>
</feature>
<dbReference type="Gene3D" id="3.10.580.10">
    <property type="entry name" value="CBS-domain"/>
    <property type="match status" value="1"/>
</dbReference>
<dbReference type="Pfam" id="PF00571">
    <property type="entry name" value="CBS"/>
    <property type="match status" value="2"/>
</dbReference>
<name>A0A2W5P8W5_9SPHN</name>
<dbReference type="SUPFAM" id="SSF54631">
    <property type="entry name" value="CBS-domain pair"/>
    <property type="match status" value="1"/>
</dbReference>
<protein>
    <recommendedName>
        <fullName evidence="3">CBS domain-containing protein</fullName>
    </recommendedName>
</protein>
<evidence type="ECO:0000256" key="2">
    <source>
        <dbReference type="PROSITE-ProRule" id="PRU00703"/>
    </source>
</evidence>